<evidence type="ECO:0000313" key="3">
    <source>
        <dbReference type="EMBL" id="MBA0086284.1"/>
    </source>
</evidence>
<feature type="region of interest" description="Disordered" evidence="1">
    <location>
        <begin position="1"/>
        <end position="31"/>
    </location>
</feature>
<comment type="caution">
    <text evidence="3">The sequence shown here is derived from an EMBL/GenBank/DDBJ whole genome shotgun (WGS) entry which is preliminary data.</text>
</comment>
<feature type="compositionally biased region" description="Polar residues" evidence="1">
    <location>
        <begin position="21"/>
        <end position="31"/>
    </location>
</feature>
<dbReference type="SUPFAM" id="SSF52743">
    <property type="entry name" value="Subtilisin-like"/>
    <property type="match status" value="1"/>
</dbReference>
<evidence type="ECO:0000259" key="2">
    <source>
        <dbReference type="PROSITE" id="PS51695"/>
    </source>
</evidence>
<dbReference type="PROSITE" id="PS51695">
    <property type="entry name" value="SEDOLISIN"/>
    <property type="match status" value="1"/>
</dbReference>
<name>A0A7V8NRM8_9BACT</name>
<dbReference type="AlphaFoldDB" id="A0A7V8NRM8"/>
<organism evidence="3 4">
    <name type="scientific">Candidatus Acidiferrum panamense</name>
    <dbReference type="NCBI Taxonomy" id="2741543"/>
    <lineage>
        <taxon>Bacteria</taxon>
        <taxon>Pseudomonadati</taxon>
        <taxon>Acidobacteriota</taxon>
        <taxon>Terriglobia</taxon>
        <taxon>Candidatus Acidiferrales</taxon>
        <taxon>Candidatus Acidiferrum</taxon>
    </lineage>
</organism>
<accession>A0A7V8NRM8</accession>
<reference evidence="3" key="1">
    <citation type="submission" date="2020-06" db="EMBL/GenBank/DDBJ databases">
        <title>Legume-microbial interactions unlock mineral nutrients during tropical forest succession.</title>
        <authorList>
            <person name="Epihov D.Z."/>
        </authorList>
    </citation>
    <scope>NUCLEOTIDE SEQUENCE [LARGE SCALE GENOMIC DNA]</scope>
    <source>
        <strain evidence="3">Pan2503</strain>
    </source>
</reference>
<dbReference type="InterPro" id="IPR030400">
    <property type="entry name" value="Sedolisin_dom"/>
</dbReference>
<dbReference type="InterPro" id="IPR036852">
    <property type="entry name" value="Peptidase_S8/S53_dom_sf"/>
</dbReference>
<evidence type="ECO:0000313" key="4">
    <source>
        <dbReference type="Proteomes" id="UP000567293"/>
    </source>
</evidence>
<dbReference type="Gene3D" id="3.40.50.200">
    <property type="entry name" value="Peptidase S8/S53 domain"/>
    <property type="match status" value="1"/>
</dbReference>
<keyword evidence="4" id="KW-1185">Reference proteome</keyword>
<dbReference type="GO" id="GO:0004252">
    <property type="term" value="F:serine-type endopeptidase activity"/>
    <property type="evidence" value="ECO:0007669"/>
    <property type="project" value="InterPro"/>
</dbReference>
<dbReference type="GO" id="GO:0006508">
    <property type="term" value="P:proteolysis"/>
    <property type="evidence" value="ECO:0007669"/>
    <property type="project" value="InterPro"/>
</dbReference>
<dbReference type="GO" id="GO:0008240">
    <property type="term" value="F:tripeptidyl-peptidase activity"/>
    <property type="evidence" value="ECO:0007669"/>
    <property type="project" value="TreeGrafter"/>
</dbReference>
<dbReference type="PANTHER" id="PTHR14218:SF15">
    <property type="entry name" value="TRIPEPTIDYL-PEPTIDASE 1"/>
    <property type="match status" value="1"/>
</dbReference>
<dbReference type="Proteomes" id="UP000567293">
    <property type="component" value="Unassembled WGS sequence"/>
</dbReference>
<dbReference type="EMBL" id="JACDQQ010001435">
    <property type="protein sequence ID" value="MBA0086284.1"/>
    <property type="molecule type" value="Genomic_DNA"/>
</dbReference>
<proteinExistence type="predicted"/>
<feature type="non-terminal residue" evidence="3">
    <location>
        <position position="347"/>
    </location>
</feature>
<gene>
    <name evidence="3" type="ORF">HRJ53_14970</name>
</gene>
<feature type="domain" description="Peptidase S53" evidence="2">
    <location>
        <begin position="37"/>
        <end position="347"/>
    </location>
</feature>
<evidence type="ECO:0000256" key="1">
    <source>
        <dbReference type="SAM" id="MobiDB-lite"/>
    </source>
</evidence>
<dbReference type="PANTHER" id="PTHR14218">
    <property type="entry name" value="PROTEASE S8 TRIPEPTIDYL PEPTIDASE I CLN2"/>
    <property type="match status" value="1"/>
</dbReference>
<dbReference type="InterPro" id="IPR050819">
    <property type="entry name" value="Tripeptidyl-peptidase_I"/>
</dbReference>
<sequence>MVGHAVTADSDGDGSRKPRAGTSSSPELSAPSFTNGFLDPKNIYSSYAYDYNALQNLGFCCNPLNNSSGAPPRASIALATFGNLHTSTTAPTLPDIAGFQAIFPYLAYQVTTIPIDGGPAACVVGTGQPCNNDLETALDTEWATATANSFGSHLDTARVYVYEDGGQAEDMYNQMLTDGFARIFSTSWDNSEFTGQFAISGSTMDTRHAIFNNMLGQGWTLVNSSGDAGATADCTYNSTTKTYSGTLDVNYPSSDPDFVGVGGTLLTLFNNGTFSSEVAWTGGATAGSCTQNNGGSTGGCSQHFSVPAYQSGSNGTCGTFRSVPDIALNASSGQLIYFNGGSQGVGG</sequence>
<protein>
    <recommendedName>
        <fullName evidence="2">Peptidase S53 domain-containing protein</fullName>
    </recommendedName>
</protein>